<dbReference type="RefSeq" id="WP_166125527.1">
    <property type="nucleotide sequence ID" value="NZ_JAANOQ010000002.1"/>
</dbReference>
<dbReference type="EMBL" id="JACRUN010000008">
    <property type="protein sequence ID" value="MBC5835780.1"/>
    <property type="molecule type" value="Genomic_DNA"/>
</dbReference>
<name>A0ABR7J145_9FLAO</name>
<dbReference type="Proteomes" id="UP000605990">
    <property type="component" value="Unassembled WGS sequence"/>
</dbReference>
<protein>
    <submittedName>
        <fullName evidence="1">Uncharacterized protein</fullName>
    </submittedName>
</protein>
<keyword evidence="2" id="KW-1185">Reference proteome</keyword>
<proteinExistence type="predicted"/>
<dbReference type="PROSITE" id="PS51257">
    <property type="entry name" value="PROKAR_LIPOPROTEIN"/>
    <property type="match status" value="1"/>
</dbReference>
<reference evidence="1 2" key="1">
    <citation type="submission" date="2020-08" db="EMBL/GenBank/DDBJ databases">
        <title>Description of novel Flavobacterium F-408 isolate.</title>
        <authorList>
            <person name="Saticioglu I.B."/>
            <person name="Duman M."/>
            <person name="Altun S."/>
        </authorList>
    </citation>
    <scope>NUCLEOTIDE SEQUENCE [LARGE SCALE GENOMIC DNA]</scope>
    <source>
        <strain evidence="1 2">F-408</strain>
    </source>
</reference>
<comment type="caution">
    <text evidence="1">The sequence shown here is derived from an EMBL/GenBank/DDBJ whole genome shotgun (WGS) entry which is preliminary data.</text>
</comment>
<sequence length="184" mass="19445">MKKIVMLLFVGLATIGCSKDDETTPAPTNTNSLKVYKYPSNAEIVNNDVIVFSGSAGLVDPTNALKFYFKNTSTSEMKVKMRIVSISGVSNLDLTTFCYGPNLNDGVCASGSALAIGAGYPKNNEAQIIVPANGTAGTGGANKFQSTATPVSPATAVDYVIEAYQINTSGSEVGNKVRFTYRYQ</sequence>
<organism evidence="1 2">
    <name type="scientific">Flavobacterium bernardetii</name>
    <dbReference type="NCBI Taxonomy" id="2813823"/>
    <lineage>
        <taxon>Bacteria</taxon>
        <taxon>Pseudomonadati</taxon>
        <taxon>Bacteroidota</taxon>
        <taxon>Flavobacteriia</taxon>
        <taxon>Flavobacteriales</taxon>
        <taxon>Flavobacteriaceae</taxon>
        <taxon>Flavobacterium</taxon>
    </lineage>
</organism>
<accession>A0ABR7J145</accession>
<evidence type="ECO:0000313" key="2">
    <source>
        <dbReference type="Proteomes" id="UP000605990"/>
    </source>
</evidence>
<gene>
    <name evidence="1" type="ORF">H8R27_12865</name>
</gene>
<evidence type="ECO:0000313" key="1">
    <source>
        <dbReference type="EMBL" id="MBC5835780.1"/>
    </source>
</evidence>